<protein>
    <submittedName>
        <fullName evidence="7">Sensor histidine kinase</fullName>
    </submittedName>
</protein>
<dbReference type="GO" id="GO:0046983">
    <property type="term" value="F:protein dimerization activity"/>
    <property type="evidence" value="ECO:0007669"/>
    <property type="project" value="InterPro"/>
</dbReference>
<gene>
    <name evidence="7" type="ORF">GON03_02335</name>
</gene>
<dbReference type="InterPro" id="IPR011712">
    <property type="entry name" value="Sig_transdc_His_kin_sub3_dim/P"/>
</dbReference>
<keyword evidence="2 7" id="KW-0418">Kinase</keyword>
<dbReference type="SUPFAM" id="SSF55874">
    <property type="entry name" value="ATPase domain of HSP90 chaperone/DNA topoisomerase II/histidine kinase"/>
    <property type="match status" value="1"/>
</dbReference>
<keyword evidence="4" id="KW-1133">Transmembrane helix</keyword>
<keyword evidence="8" id="KW-1185">Reference proteome</keyword>
<proteinExistence type="predicted"/>
<keyword evidence="4" id="KW-0812">Transmembrane</keyword>
<feature type="domain" description="Signal transduction histidine kinase subgroup 3 dimerisation and phosphoacceptor" evidence="5">
    <location>
        <begin position="181"/>
        <end position="247"/>
    </location>
</feature>
<dbReference type="PANTHER" id="PTHR24421">
    <property type="entry name" value="NITRATE/NITRITE SENSOR PROTEIN NARX-RELATED"/>
    <property type="match status" value="1"/>
</dbReference>
<dbReference type="Gene3D" id="3.30.565.10">
    <property type="entry name" value="Histidine kinase-like ATPase, C-terminal domain"/>
    <property type="match status" value="1"/>
</dbReference>
<evidence type="ECO:0000256" key="2">
    <source>
        <dbReference type="ARBA" id="ARBA00022777"/>
    </source>
</evidence>
<dbReference type="EMBL" id="WSEK01000004">
    <property type="protein sequence ID" value="MVQ48001.1"/>
    <property type="molecule type" value="Genomic_DNA"/>
</dbReference>
<feature type="domain" description="Histidine kinase/HSP90-like ATPase" evidence="6">
    <location>
        <begin position="276"/>
        <end position="348"/>
    </location>
</feature>
<dbReference type="CDD" id="cd16917">
    <property type="entry name" value="HATPase_UhpB-NarQ-NarX-like"/>
    <property type="match status" value="1"/>
</dbReference>
<evidence type="ECO:0000256" key="3">
    <source>
        <dbReference type="ARBA" id="ARBA00023012"/>
    </source>
</evidence>
<dbReference type="Pfam" id="PF07730">
    <property type="entry name" value="HisKA_3"/>
    <property type="match status" value="1"/>
</dbReference>
<keyword evidence="3" id="KW-0902">Two-component regulatory system</keyword>
<evidence type="ECO:0000259" key="6">
    <source>
        <dbReference type="Pfam" id="PF13581"/>
    </source>
</evidence>
<dbReference type="Gene3D" id="1.20.5.1930">
    <property type="match status" value="1"/>
</dbReference>
<dbReference type="InterPro" id="IPR050482">
    <property type="entry name" value="Sensor_HK_TwoCompSys"/>
</dbReference>
<keyword evidence="4" id="KW-0472">Membrane</keyword>
<keyword evidence="1" id="KW-0808">Transferase</keyword>
<dbReference type="InterPro" id="IPR036890">
    <property type="entry name" value="HATPase_C_sf"/>
</dbReference>
<sequence length="370" mass="38892">MMSWRPRSSWGRNASRNASILVWTPVLLLGPVLDLHGTTESLVFQVAMIVVIAASAVTAALTGGPPWLDPRAPIALSTLVAATFAGAAHAHDMWLPTWLLLANVLPSALRGRWLLAAVPITAAASMWAAWAAEPDGSRVLAQGFVVLLAGVASSAFATLIDTVSELRRTREELARAAVADERDRFSRDLHDLLGHTLSVMVVKAQAVRRLAVADPDAAIAHAVDIEQIGRQALTDVRQAVDTMRTPSLAEELDGARRALDAAGIATTVHHSGVVVTDAEDELLAWVVREAATNVLRHSGASTCRISLADADGQVTLTITDDGVGAPTPPALRPGGLEGLRSRLAAGRGELAVAPQDGGFRLVATVPRGRA</sequence>
<dbReference type="InterPro" id="IPR003594">
    <property type="entry name" value="HATPase_dom"/>
</dbReference>
<feature type="transmembrane region" description="Helical" evidence="4">
    <location>
        <begin position="111"/>
        <end position="132"/>
    </location>
</feature>
<dbReference type="GO" id="GO:0000155">
    <property type="term" value="F:phosphorelay sensor kinase activity"/>
    <property type="evidence" value="ECO:0007669"/>
    <property type="project" value="InterPro"/>
</dbReference>
<dbReference type="Proteomes" id="UP000473525">
    <property type="component" value="Unassembled WGS sequence"/>
</dbReference>
<reference evidence="7 8" key="1">
    <citation type="submission" date="2019-12" db="EMBL/GenBank/DDBJ databases">
        <authorList>
            <person name="Huq M.A."/>
        </authorList>
    </citation>
    <scope>NUCLEOTIDE SEQUENCE [LARGE SCALE GENOMIC DNA]</scope>
    <source>
        <strain evidence="7 8">MAH-18</strain>
    </source>
</reference>
<feature type="transmembrane region" description="Helical" evidence="4">
    <location>
        <begin position="74"/>
        <end position="91"/>
    </location>
</feature>
<comment type="caution">
    <text evidence="7">The sequence shown here is derived from an EMBL/GenBank/DDBJ whole genome shotgun (WGS) entry which is preliminary data.</text>
</comment>
<feature type="transmembrane region" description="Helical" evidence="4">
    <location>
        <begin position="44"/>
        <end position="62"/>
    </location>
</feature>
<name>A0A6L6XL70_9ACTN</name>
<evidence type="ECO:0000259" key="5">
    <source>
        <dbReference type="Pfam" id="PF07730"/>
    </source>
</evidence>
<dbReference type="AlphaFoldDB" id="A0A6L6XL70"/>
<accession>A0A6L6XL70</accession>
<evidence type="ECO:0000256" key="4">
    <source>
        <dbReference type="SAM" id="Phobius"/>
    </source>
</evidence>
<evidence type="ECO:0000256" key="1">
    <source>
        <dbReference type="ARBA" id="ARBA00022679"/>
    </source>
</evidence>
<evidence type="ECO:0000313" key="7">
    <source>
        <dbReference type="EMBL" id="MVQ48001.1"/>
    </source>
</evidence>
<evidence type="ECO:0000313" key="8">
    <source>
        <dbReference type="Proteomes" id="UP000473525"/>
    </source>
</evidence>
<organism evidence="7 8">
    <name type="scientific">Nocardioides agri</name>
    <dbReference type="NCBI Taxonomy" id="2682843"/>
    <lineage>
        <taxon>Bacteria</taxon>
        <taxon>Bacillati</taxon>
        <taxon>Actinomycetota</taxon>
        <taxon>Actinomycetes</taxon>
        <taxon>Propionibacteriales</taxon>
        <taxon>Nocardioidaceae</taxon>
        <taxon>Nocardioides</taxon>
    </lineage>
</organism>
<dbReference type="GO" id="GO:0016020">
    <property type="term" value="C:membrane"/>
    <property type="evidence" value="ECO:0007669"/>
    <property type="project" value="InterPro"/>
</dbReference>
<feature type="transmembrane region" description="Helical" evidence="4">
    <location>
        <begin position="139"/>
        <end position="160"/>
    </location>
</feature>
<dbReference type="Pfam" id="PF13581">
    <property type="entry name" value="HATPase_c_2"/>
    <property type="match status" value="1"/>
</dbReference>
<dbReference type="PANTHER" id="PTHR24421:SF63">
    <property type="entry name" value="SENSOR HISTIDINE KINASE DESK"/>
    <property type="match status" value="1"/>
</dbReference>